<evidence type="ECO:0000313" key="2">
    <source>
        <dbReference type="Proteomes" id="UP001066276"/>
    </source>
</evidence>
<accession>A0AAV7LCN3</accession>
<dbReference type="Proteomes" id="UP001066276">
    <property type="component" value="Chromosome 11"/>
</dbReference>
<comment type="caution">
    <text evidence="1">The sequence shown here is derived from an EMBL/GenBank/DDBJ whole genome shotgun (WGS) entry which is preliminary data.</text>
</comment>
<protein>
    <submittedName>
        <fullName evidence="1">Uncharacterized protein</fullName>
    </submittedName>
</protein>
<sequence>MRICRSRVERRGSTLTGHGSCLLFVSPRQGDSICPGPQGLMASYQYPPDWPIFAGLHWKRNPRQEHRSVPPILLVSSYVPLVTPIVSAVV</sequence>
<keyword evidence="2" id="KW-1185">Reference proteome</keyword>
<gene>
    <name evidence="1" type="ORF">NDU88_002557</name>
</gene>
<reference evidence="1" key="1">
    <citation type="journal article" date="2022" name="bioRxiv">
        <title>Sequencing and chromosome-scale assembly of the giantPleurodeles waltlgenome.</title>
        <authorList>
            <person name="Brown T."/>
            <person name="Elewa A."/>
            <person name="Iarovenko S."/>
            <person name="Subramanian E."/>
            <person name="Araus A.J."/>
            <person name="Petzold A."/>
            <person name="Susuki M."/>
            <person name="Suzuki K.-i.T."/>
            <person name="Hayashi T."/>
            <person name="Toyoda A."/>
            <person name="Oliveira C."/>
            <person name="Osipova E."/>
            <person name="Leigh N.D."/>
            <person name="Simon A."/>
            <person name="Yun M.H."/>
        </authorList>
    </citation>
    <scope>NUCLEOTIDE SEQUENCE</scope>
    <source>
        <strain evidence="1">20211129_DDA</strain>
        <tissue evidence="1">Liver</tissue>
    </source>
</reference>
<dbReference type="EMBL" id="JANPWB010000015">
    <property type="protein sequence ID" value="KAJ1089406.1"/>
    <property type="molecule type" value="Genomic_DNA"/>
</dbReference>
<proteinExistence type="predicted"/>
<evidence type="ECO:0000313" key="1">
    <source>
        <dbReference type="EMBL" id="KAJ1089406.1"/>
    </source>
</evidence>
<name>A0AAV7LCN3_PLEWA</name>
<dbReference type="AlphaFoldDB" id="A0AAV7LCN3"/>
<organism evidence="1 2">
    <name type="scientific">Pleurodeles waltl</name>
    <name type="common">Iberian ribbed newt</name>
    <dbReference type="NCBI Taxonomy" id="8319"/>
    <lineage>
        <taxon>Eukaryota</taxon>
        <taxon>Metazoa</taxon>
        <taxon>Chordata</taxon>
        <taxon>Craniata</taxon>
        <taxon>Vertebrata</taxon>
        <taxon>Euteleostomi</taxon>
        <taxon>Amphibia</taxon>
        <taxon>Batrachia</taxon>
        <taxon>Caudata</taxon>
        <taxon>Salamandroidea</taxon>
        <taxon>Salamandridae</taxon>
        <taxon>Pleurodelinae</taxon>
        <taxon>Pleurodeles</taxon>
    </lineage>
</organism>